<dbReference type="GeneID" id="70133651"/>
<dbReference type="OrthoDB" id="1606438at2759"/>
<proteinExistence type="predicted"/>
<name>A0A9P8UNG1_9PEZI</name>
<dbReference type="EMBL" id="JAGPXC010000003">
    <property type="protein sequence ID" value="KAH6655380.1"/>
    <property type="molecule type" value="Genomic_DNA"/>
</dbReference>
<evidence type="ECO:0000256" key="3">
    <source>
        <dbReference type="ARBA" id="ARBA00022691"/>
    </source>
</evidence>
<dbReference type="InterPro" id="IPR029063">
    <property type="entry name" value="SAM-dependent_MTases_sf"/>
</dbReference>
<dbReference type="Gene3D" id="1.10.10.10">
    <property type="entry name" value="Winged helix-like DNA-binding domain superfamily/Winged helix DNA-binding domain"/>
    <property type="match status" value="1"/>
</dbReference>
<evidence type="ECO:0000256" key="1">
    <source>
        <dbReference type="ARBA" id="ARBA00022603"/>
    </source>
</evidence>
<keyword evidence="1" id="KW-0489">Methyltransferase</keyword>
<protein>
    <submittedName>
        <fullName evidence="5">O-methyltransferase-domain-containing protein</fullName>
    </submittedName>
</protein>
<evidence type="ECO:0000256" key="2">
    <source>
        <dbReference type="ARBA" id="ARBA00022679"/>
    </source>
</evidence>
<dbReference type="Pfam" id="PF00891">
    <property type="entry name" value="Methyltransf_2"/>
    <property type="match status" value="1"/>
</dbReference>
<organism evidence="5 6">
    <name type="scientific">Truncatella angustata</name>
    <dbReference type="NCBI Taxonomy" id="152316"/>
    <lineage>
        <taxon>Eukaryota</taxon>
        <taxon>Fungi</taxon>
        <taxon>Dikarya</taxon>
        <taxon>Ascomycota</taxon>
        <taxon>Pezizomycotina</taxon>
        <taxon>Sordariomycetes</taxon>
        <taxon>Xylariomycetidae</taxon>
        <taxon>Amphisphaeriales</taxon>
        <taxon>Sporocadaceae</taxon>
        <taxon>Truncatella</taxon>
    </lineage>
</organism>
<feature type="domain" description="O-methyltransferase C-terminal" evidence="4">
    <location>
        <begin position="243"/>
        <end position="422"/>
    </location>
</feature>
<sequence length="451" mass="49550">MAASSQPTLRSLAAKISELSEALNGYLDEEKVPAASFAADSPTRYPNLPPNIFMVRQELLDNLNDLWYLAQGPSESVFNYVHSAIPNAAALNVLNSFDFWSAVPLSGSASYEEVAAKVALPRDVVYRILQHAITMRLFAETRDGSGASRIEHTSRSAALAQASGLRALVSSILGDSGAPMMVLNEALRRFSSGQPGLSQKMDETSFALLYGRSQLGDFKNSWELLENDGEGDKQGWRQRNFVEFMRYLNDLFHLENVVLDSYEWPSEGQISVVDVGGSAGSDAIRLARQFPGMSVTVQDLKHAGPAFEAALPQDLSDRVRFVEHSFFNVQPVTADIYLLKMILHDWPDAECAQVLRNLIPAMKPGAKVILIEYIGGAGEENSEATEAIPLSSKQYGTATDLRLMAMFNGKERPISAWKSIFDIADPRFNVRATKVAPSGFFGIVEASWDDK</sequence>
<dbReference type="SUPFAM" id="SSF46785">
    <property type="entry name" value="Winged helix' DNA-binding domain"/>
    <property type="match status" value="1"/>
</dbReference>
<dbReference type="PANTHER" id="PTHR43712:SF12">
    <property type="entry name" value="STERIGMATOCYSTIN 8-O-METHYLTRANSFERASE"/>
    <property type="match status" value="1"/>
</dbReference>
<dbReference type="GO" id="GO:0008171">
    <property type="term" value="F:O-methyltransferase activity"/>
    <property type="evidence" value="ECO:0007669"/>
    <property type="project" value="InterPro"/>
</dbReference>
<evidence type="ECO:0000259" key="4">
    <source>
        <dbReference type="Pfam" id="PF00891"/>
    </source>
</evidence>
<dbReference type="Gene3D" id="3.40.50.150">
    <property type="entry name" value="Vaccinia Virus protein VP39"/>
    <property type="match status" value="1"/>
</dbReference>
<comment type="caution">
    <text evidence="5">The sequence shown here is derived from an EMBL/GenBank/DDBJ whole genome shotgun (WGS) entry which is preliminary data.</text>
</comment>
<reference evidence="5" key="1">
    <citation type="journal article" date="2021" name="Nat. Commun.">
        <title>Genetic determinants of endophytism in the Arabidopsis root mycobiome.</title>
        <authorList>
            <person name="Mesny F."/>
            <person name="Miyauchi S."/>
            <person name="Thiergart T."/>
            <person name="Pickel B."/>
            <person name="Atanasova L."/>
            <person name="Karlsson M."/>
            <person name="Huettel B."/>
            <person name="Barry K.W."/>
            <person name="Haridas S."/>
            <person name="Chen C."/>
            <person name="Bauer D."/>
            <person name="Andreopoulos W."/>
            <person name="Pangilinan J."/>
            <person name="LaButti K."/>
            <person name="Riley R."/>
            <person name="Lipzen A."/>
            <person name="Clum A."/>
            <person name="Drula E."/>
            <person name="Henrissat B."/>
            <person name="Kohler A."/>
            <person name="Grigoriev I.V."/>
            <person name="Martin F.M."/>
            <person name="Hacquard S."/>
        </authorList>
    </citation>
    <scope>NUCLEOTIDE SEQUENCE</scope>
    <source>
        <strain evidence="5">MPI-SDFR-AT-0073</strain>
    </source>
</reference>
<evidence type="ECO:0000313" key="6">
    <source>
        <dbReference type="Proteomes" id="UP000758603"/>
    </source>
</evidence>
<dbReference type="RefSeq" id="XP_045959645.1">
    <property type="nucleotide sequence ID" value="XM_046104760.1"/>
</dbReference>
<dbReference type="PROSITE" id="PS51683">
    <property type="entry name" value="SAM_OMT_II"/>
    <property type="match status" value="1"/>
</dbReference>
<accession>A0A9P8UNG1</accession>
<dbReference type="SUPFAM" id="SSF53335">
    <property type="entry name" value="S-adenosyl-L-methionine-dependent methyltransferases"/>
    <property type="match status" value="1"/>
</dbReference>
<dbReference type="Proteomes" id="UP000758603">
    <property type="component" value="Unassembled WGS sequence"/>
</dbReference>
<dbReference type="AlphaFoldDB" id="A0A9P8UNG1"/>
<dbReference type="GO" id="GO:0032259">
    <property type="term" value="P:methylation"/>
    <property type="evidence" value="ECO:0007669"/>
    <property type="project" value="UniProtKB-KW"/>
</dbReference>
<keyword evidence="6" id="KW-1185">Reference proteome</keyword>
<evidence type="ECO:0000313" key="5">
    <source>
        <dbReference type="EMBL" id="KAH6655380.1"/>
    </source>
</evidence>
<dbReference type="InterPro" id="IPR036388">
    <property type="entry name" value="WH-like_DNA-bd_sf"/>
</dbReference>
<dbReference type="InterPro" id="IPR036390">
    <property type="entry name" value="WH_DNA-bd_sf"/>
</dbReference>
<keyword evidence="2" id="KW-0808">Transferase</keyword>
<dbReference type="InterPro" id="IPR016461">
    <property type="entry name" value="COMT-like"/>
</dbReference>
<dbReference type="InterPro" id="IPR001077">
    <property type="entry name" value="COMT_C"/>
</dbReference>
<dbReference type="PANTHER" id="PTHR43712">
    <property type="entry name" value="PUTATIVE (AFU_ORTHOLOGUE AFUA_4G14580)-RELATED"/>
    <property type="match status" value="1"/>
</dbReference>
<keyword evidence="3" id="KW-0949">S-adenosyl-L-methionine</keyword>
<gene>
    <name evidence="5" type="ORF">BKA67DRAFT_591765</name>
</gene>